<protein>
    <submittedName>
        <fullName evidence="4">Uncharacterized protein</fullName>
    </submittedName>
</protein>
<keyword evidence="2" id="KW-0472">Membrane</keyword>
<feature type="compositionally biased region" description="Low complexity" evidence="1">
    <location>
        <begin position="39"/>
        <end position="55"/>
    </location>
</feature>
<proteinExistence type="predicted"/>
<evidence type="ECO:0000313" key="4">
    <source>
        <dbReference type="EMBL" id="NMM94815.1"/>
    </source>
</evidence>
<reference evidence="4 5" key="1">
    <citation type="submission" date="2020-02" db="EMBL/GenBank/DDBJ databases">
        <title>Characterization of phylogenetic diversity of novel bifidobacterial species isolated in Czech ZOOs.</title>
        <authorList>
            <person name="Lugli G.A."/>
            <person name="Vera N.B."/>
            <person name="Ventura M."/>
        </authorList>
    </citation>
    <scope>NUCLEOTIDE SEQUENCE [LARGE SCALE GENOMIC DNA]</scope>
    <source>
        <strain evidence="4 5">DSM 109957</strain>
    </source>
</reference>
<name>A0A7Y0HS60_9BIFI</name>
<dbReference type="Proteomes" id="UP000532194">
    <property type="component" value="Unassembled WGS sequence"/>
</dbReference>
<gene>
    <name evidence="4" type="ORF">G1C95_2003</name>
</gene>
<evidence type="ECO:0000313" key="5">
    <source>
        <dbReference type="Proteomes" id="UP000532194"/>
    </source>
</evidence>
<feature type="region of interest" description="Disordered" evidence="1">
    <location>
        <begin position="496"/>
        <end position="528"/>
    </location>
</feature>
<feature type="signal peptide" evidence="3">
    <location>
        <begin position="1"/>
        <end position="33"/>
    </location>
</feature>
<dbReference type="EMBL" id="JAAIII010000006">
    <property type="protein sequence ID" value="NMM94815.1"/>
    <property type="molecule type" value="Genomic_DNA"/>
</dbReference>
<dbReference type="AlphaFoldDB" id="A0A7Y0HS60"/>
<feature type="chain" id="PRO_5030899193" evidence="3">
    <location>
        <begin position="34"/>
        <end position="757"/>
    </location>
</feature>
<accession>A0A7Y0HS60</accession>
<feature type="compositionally biased region" description="Acidic residues" evidence="1">
    <location>
        <begin position="505"/>
        <end position="517"/>
    </location>
</feature>
<feature type="transmembrane region" description="Helical" evidence="2">
    <location>
        <begin position="728"/>
        <end position="746"/>
    </location>
</feature>
<comment type="caution">
    <text evidence="4">The sequence shown here is derived from an EMBL/GenBank/DDBJ whole genome shotgun (WGS) entry which is preliminary data.</text>
</comment>
<dbReference type="Pfam" id="PF19516">
    <property type="entry name" value="DUF6049"/>
    <property type="match status" value="1"/>
</dbReference>
<feature type="region of interest" description="Disordered" evidence="1">
    <location>
        <begin position="36"/>
        <end position="55"/>
    </location>
</feature>
<evidence type="ECO:0000256" key="1">
    <source>
        <dbReference type="SAM" id="MobiDB-lite"/>
    </source>
</evidence>
<keyword evidence="2" id="KW-0812">Transmembrane</keyword>
<dbReference type="InterPro" id="IPR046112">
    <property type="entry name" value="DUF6049"/>
</dbReference>
<evidence type="ECO:0000256" key="3">
    <source>
        <dbReference type="SAM" id="SignalP"/>
    </source>
</evidence>
<organism evidence="4 5">
    <name type="scientific">Bifidobacterium oedipodis</name>
    <dbReference type="NCBI Taxonomy" id="2675322"/>
    <lineage>
        <taxon>Bacteria</taxon>
        <taxon>Bacillati</taxon>
        <taxon>Actinomycetota</taxon>
        <taxon>Actinomycetes</taxon>
        <taxon>Bifidobacteriales</taxon>
        <taxon>Bifidobacteriaceae</taxon>
        <taxon>Bifidobacterium</taxon>
    </lineage>
</organism>
<evidence type="ECO:0000256" key="2">
    <source>
        <dbReference type="SAM" id="Phobius"/>
    </source>
</evidence>
<keyword evidence="2" id="KW-1133">Transmembrane helix</keyword>
<sequence length="757" mass="80507">MNLPARHGIRIMRALAAGLALVAMLAAPLSARAEDANGTDTQTATSESQSSTQAATLTITQTTPVVTSTSGFHIKVSITNNSNETTPAGTLKVSTNTLFTFVSRSDIQNWAEGNAPIPTPDELGSASVPAMPAGDSVTVSVDVDSNQHTLASIPSWGPKPLLVSYSTTNEPQGEQQAETQAETHSFLTRSGDGLTTAKTPDMNLTVALPLTADSWQVDGTVINELVADTDEGTTSALVADAGDHSRTQTLSKHQQLQVVADPSYLEAIQTSQTQATQTTNAHNAKESVNFAGYAGIMQPSDFDITTYGSLNDAEAYESAGIYTDQWSAKQALSSYRSAIGDNQASTDTYAWQGDSGWSMEALTAAREQGYSTVIADSSFDEERTATVHTGTYVVNTEAGDVTVLKEQHELSTLTHGQATSDDATAETSDAGRLARLLAQSAFYQMEQPYTERYLLTTFDRNASAEWIEQVMSALEQADWLNLTDLHTMAQADPYSVSDSVNLAQDDQDAQSESSEDTENARSDVGDTRSALKQLTASRHDIMRMATSVLKNGVDVDALSDPQALARQDASSTAQHDTDPTAWIGSLLAAHDAMALCAMDGDSDTGNRQQMVTGARTLADTLLSGVVITPSESVSVFSESAQMPVTVSNELPYAVGVQVNSITDSMQIVTSSTNELDIPARSDAQVAFTIRVSTSGSTVAHVSLADRQGQPFGATQDTPITSVLRISDMSGFIIIGFAVLLGIVGLWRQFNRTKDPDE</sequence>
<keyword evidence="3" id="KW-0732">Signal</keyword>
<keyword evidence="5" id="KW-1185">Reference proteome</keyword>